<keyword evidence="3" id="KW-1185">Reference proteome</keyword>
<proteinExistence type="predicted"/>
<dbReference type="Pfam" id="PF00561">
    <property type="entry name" value="Abhydrolase_1"/>
    <property type="match status" value="1"/>
</dbReference>
<evidence type="ECO:0000259" key="1">
    <source>
        <dbReference type="Pfam" id="PF00561"/>
    </source>
</evidence>
<evidence type="ECO:0000313" key="2">
    <source>
        <dbReference type="EMBL" id="MFC7089662.1"/>
    </source>
</evidence>
<sequence>MDAKRLNLDSGAQCYREQARPEPAPTLVLLHGISSGAGSWAKLAAHLPGYRLLAWDAPGYGDSQALAKEAPSAADYAERLEAWLAGLGIERCVLVGHSLGAMMAGAALAAYPNRLAGVVLADPAQGYGDADAAKRDEVYRSRWTQLEAQGHGAYARARAPRLLREGADPADIARVEAEMGKLQVAGFAQAGWMLANDQLGDYLAATPAVPTLVVCGDEDRITPPEDARALASRLGLPYRDIPRAGHASYIDAPATFAAALDDFARPLLGAAAAPEIS</sequence>
<dbReference type="EMBL" id="JBHSZP010000014">
    <property type="protein sequence ID" value="MFC7089662.1"/>
    <property type="molecule type" value="Genomic_DNA"/>
</dbReference>
<dbReference type="PRINTS" id="PR00412">
    <property type="entry name" value="EPOXHYDRLASE"/>
</dbReference>
<evidence type="ECO:0000313" key="3">
    <source>
        <dbReference type="Proteomes" id="UP001596411"/>
    </source>
</evidence>
<dbReference type="PANTHER" id="PTHR43798:SF33">
    <property type="entry name" value="HYDROLASE, PUTATIVE (AFU_ORTHOLOGUE AFUA_2G14860)-RELATED"/>
    <property type="match status" value="1"/>
</dbReference>
<dbReference type="PANTHER" id="PTHR43798">
    <property type="entry name" value="MONOACYLGLYCEROL LIPASE"/>
    <property type="match status" value="1"/>
</dbReference>
<reference evidence="3" key="1">
    <citation type="journal article" date="2019" name="Int. J. Syst. Evol. Microbiol.">
        <title>The Global Catalogue of Microorganisms (GCM) 10K type strain sequencing project: providing services to taxonomists for standard genome sequencing and annotation.</title>
        <authorList>
            <consortium name="The Broad Institute Genomics Platform"/>
            <consortium name="The Broad Institute Genome Sequencing Center for Infectious Disease"/>
            <person name="Wu L."/>
            <person name="Ma J."/>
        </authorList>
    </citation>
    <scope>NUCLEOTIDE SEQUENCE [LARGE SCALE GENOMIC DNA]</scope>
    <source>
        <strain evidence="3">CGMCC 1.13666</strain>
    </source>
</reference>
<accession>A0ABW2EVF8</accession>
<dbReference type="InterPro" id="IPR029058">
    <property type="entry name" value="AB_hydrolase_fold"/>
</dbReference>
<feature type="domain" description="AB hydrolase-1" evidence="1">
    <location>
        <begin position="25"/>
        <end position="253"/>
    </location>
</feature>
<gene>
    <name evidence="2" type="ORF">ACFQH5_08875</name>
</gene>
<dbReference type="PRINTS" id="PR00111">
    <property type="entry name" value="ABHYDROLASE"/>
</dbReference>
<dbReference type="Proteomes" id="UP001596411">
    <property type="component" value="Unassembled WGS sequence"/>
</dbReference>
<comment type="caution">
    <text evidence="2">The sequence shown here is derived from an EMBL/GenBank/DDBJ whole genome shotgun (WGS) entry which is preliminary data.</text>
</comment>
<organism evidence="2 3">
    <name type="scientific">Halomonas salifodinae</name>
    <dbReference type="NCBI Taxonomy" id="438745"/>
    <lineage>
        <taxon>Bacteria</taxon>
        <taxon>Pseudomonadati</taxon>
        <taxon>Pseudomonadota</taxon>
        <taxon>Gammaproteobacteria</taxon>
        <taxon>Oceanospirillales</taxon>
        <taxon>Halomonadaceae</taxon>
        <taxon>Halomonas</taxon>
    </lineage>
</organism>
<dbReference type="SUPFAM" id="SSF53474">
    <property type="entry name" value="alpha/beta-Hydrolases"/>
    <property type="match status" value="1"/>
</dbReference>
<dbReference type="Gene3D" id="3.40.50.1820">
    <property type="entry name" value="alpha/beta hydrolase"/>
    <property type="match status" value="1"/>
</dbReference>
<dbReference type="InterPro" id="IPR000073">
    <property type="entry name" value="AB_hydrolase_1"/>
</dbReference>
<dbReference type="GO" id="GO:0016787">
    <property type="term" value="F:hydrolase activity"/>
    <property type="evidence" value="ECO:0007669"/>
    <property type="project" value="UniProtKB-KW"/>
</dbReference>
<dbReference type="InterPro" id="IPR000639">
    <property type="entry name" value="Epox_hydrolase-like"/>
</dbReference>
<keyword evidence="2" id="KW-0378">Hydrolase</keyword>
<dbReference type="RefSeq" id="WP_346061030.1">
    <property type="nucleotide sequence ID" value="NZ_BAAADR010000002.1"/>
</dbReference>
<dbReference type="InterPro" id="IPR050266">
    <property type="entry name" value="AB_hydrolase_sf"/>
</dbReference>
<name>A0ABW2EVF8_9GAMM</name>
<protein>
    <submittedName>
        <fullName evidence="2">Alpha/beta fold hydrolase</fullName>
    </submittedName>
</protein>